<evidence type="ECO:0000313" key="1">
    <source>
        <dbReference type="EMBL" id="JAD56922.1"/>
    </source>
</evidence>
<reference evidence="1" key="2">
    <citation type="journal article" date="2015" name="Data Brief">
        <title>Shoot transcriptome of the giant reed, Arundo donax.</title>
        <authorList>
            <person name="Barrero R.A."/>
            <person name="Guerrero F.D."/>
            <person name="Moolhuijzen P."/>
            <person name="Goolsby J.A."/>
            <person name="Tidwell J."/>
            <person name="Bellgard S.E."/>
            <person name="Bellgard M.I."/>
        </authorList>
    </citation>
    <scope>NUCLEOTIDE SEQUENCE</scope>
    <source>
        <tissue evidence="1">Shoot tissue taken approximately 20 cm above the soil surface</tissue>
    </source>
</reference>
<accession>A0A0A9BC91</accession>
<dbReference type="AlphaFoldDB" id="A0A0A9BC91"/>
<reference evidence="1" key="1">
    <citation type="submission" date="2014-09" db="EMBL/GenBank/DDBJ databases">
        <authorList>
            <person name="Magalhaes I.L.F."/>
            <person name="Oliveira U."/>
            <person name="Santos F.R."/>
            <person name="Vidigal T.H.D.A."/>
            <person name="Brescovit A.D."/>
            <person name="Santos A.J."/>
        </authorList>
    </citation>
    <scope>NUCLEOTIDE SEQUENCE</scope>
    <source>
        <tissue evidence="1">Shoot tissue taken approximately 20 cm above the soil surface</tissue>
    </source>
</reference>
<name>A0A0A9BC91_ARUDO</name>
<protein>
    <submittedName>
        <fullName evidence="1">Uncharacterized protein</fullName>
    </submittedName>
</protein>
<proteinExistence type="predicted"/>
<sequence>MLTKHEVHVEMTRRHYVGLFHRVLG</sequence>
<organism evidence="1">
    <name type="scientific">Arundo donax</name>
    <name type="common">Giant reed</name>
    <name type="synonym">Donax arundinaceus</name>
    <dbReference type="NCBI Taxonomy" id="35708"/>
    <lineage>
        <taxon>Eukaryota</taxon>
        <taxon>Viridiplantae</taxon>
        <taxon>Streptophyta</taxon>
        <taxon>Embryophyta</taxon>
        <taxon>Tracheophyta</taxon>
        <taxon>Spermatophyta</taxon>
        <taxon>Magnoliopsida</taxon>
        <taxon>Liliopsida</taxon>
        <taxon>Poales</taxon>
        <taxon>Poaceae</taxon>
        <taxon>PACMAD clade</taxon>
        <taxon>Arundinoideae</taxon>
        <taxon>Arundineae</taxon>
        <taxon>Arundo</taxon>
    </lineage>
</organism>
<dbReference type="EMBL" id="GBRH01240973">
    <property type="protein sequence ID" value="JAD56922.1"/>
    <property type="molecule type" value="Transcribed_RNA"/>
</dbReference>